<comment type="caution">
    <text evidence="12">The sequence shown here is derived from an EMBL/GenBank/DDBJ whole genome shotgun (WGS) entry which is preliminary data.</text>
</comment>
<dbReference type="SUPFAM" id="SSF46626">
    <property type="entry name" value="Cytochrome c"/>
    <property type="match status" value="2"/>
</dbReference>
<dbReference type="PANTHER" id="PTHR30600:SF10">
    <property type="entry name" value="BLL6722 PROTEIN"/>
    <property type="match status" value="1"/>
</dbReference>
<dbReference type="EMBL" id="JAQJJG010000015">
    <property type="protein sequence ID" value="MDN5124329.1"/>
    <property type="molecule type" value="Genomic_DNA"/>
</dbReference>
<evidence type="ECO:0000256" key="10">
    <source>
        <dbReference type="SAM" id="SignalP"/>
    </source>
</evidence>
<dbReference type="PROSITE" id="PS51007">
    <property type="entry name" value="CYTC"/>
    <property type="match status" value="2"/>
</dbReference>
<keyword evidence="6" id="KW-0560">Oxidoreductase</keyword>
<reference evidence="12" key="1">
    <citation type="journal article" date="2023" name="Microorganisms">
        <title>Genomic Characterization of Arcobacter butzleri Strains Isolated from Various Sources in Lithuania.</title>
        <authorList>
            <person name="Uljanovas D."/>
            <person name="Golz G."/>
            <person name="Fleischmann S."/>
            <person name="Kudirkiene E."/>
            <person name="Kasetiene N."/>
            <person name="Grineviciene A."/>
            <person name="Tamuleviciene E."/>
            <person name="Aksomaitiene J."/>
            <person name="Alter T."/>
            <person name="Malakauskas M."/>
        </authorList>
    </citation>
    <scope>NUCLEOTIDE SEQUENCE</scope>
    <source>
        <strain evidence="12">S41</strain>
    </source>
</reference>
<dbReference type="GO" id="GO:0009055">
    <property type="term" value="F:electron transfer activity"/>
    <property type="evidence" value="ECO:0007669"/>
    <property type="project" value="InterPro"/>
</dbReference>
<dbReference type="InterPro" id="IPR051395">
    <property type="entry name" value="Cytochrome_c_Peroxidase/MauG"/>
</dbReference>
<evidence type="ECO:0000256" key="5">
    <source>
        <dbReference type="ARBA" id="ARBA00022764"/>
    </source>
</evidence>
<feature type="binding site" description="axial binding residue" evidence="9">
    <location>
        <position position="223"/>
    </location>
    <ligand>
        <name>heme c</name>
        <dbReference type="ChEBI" id="CHEBI:61717"/>
        <label>2</label>
    </ligand>
    <ligandPart>
        <name>Fe</name>
        <dbReference type="ChEBI" id="CHEBI:18248"/>
    </ligandPart>
</feature>
<dbReference type="PIRSF" id="PIRSF000294">
    <property type="entry name" value="Cytochrome-c_peroxidase"/>
    <property type="match status" value="1"/>
</dbReference>
<proteinExistence type="predicted"/>
<evidence type="ECO:0000256" key="7">
    <source>
        <dbReference type="ARBA" id="ARBA00023004"/>
    </source>
</evidence>
<dbReference type="PANTHER" id="PTHR30600">
    <property type="entry name" value="CYTOCHROME C PEROXIDASE-RELATED"/>
    <property type="match status" value="1"/>
</dbReference>
<feature type="binding site" description="covalent" evidence="8">
    <location>
        <position position="45"/>
    </location>
    <ligand>
        <name>heme c</name>
        <dbReference type="ChEBI" id="CHEBI:61717"/>
        <label>1</label>
    </ligand>
</feature>
<evidence type="ECO:0000313" key="13">
    <source>
        <dbReference type="Proteomes" id="UP001170364"/>
    </source>
</evidence>
<evidence type="ECO:0000256" key="3">
    <source>
        <dbReference type="ARBA" id="ARBA00022723"/>
    </source>
</evidence>
<keyword evidence="5" id="KW-0574">Periplasm</keyword>
<name>A0AAW7QD71_9BACT</name>
<dbReference type="InterPro" id="IPR004852">
    <property type="entry name" value="Di-haem_cyt_c_peroxidsae"/>
</dbReference>
<dbReference type="Gene3D" id="1.10.760.10">
    <property type="entry name" value="Cytochrome c-like domain"/>
    <property type="match status" value="2"/>
</dbReference>
<evidence type="ECO:0000256" key="1">
    <source>
        <dbReference type="ARBA" id="ARBA00004418"/>
    </source>
</evidence>
<dbReference type="GO" id="GO:0042597">
    <property type="term" value="C:periplasmic space"/>
    <property type="evidence" value="ECO:0007669"/>
    <property type="project" value="UniProtKB-SubCell"/>
</dbReference>
<evidence type="ECO:0000256" key="2">
    <source>
        <dbReference type="ARBA" id="ARBA00022617"/>
    </source>
</evidence>
<evidence type="ECO:0000256" key="9">
    <source>
        <dbReference type="PIRSR" id="PIRSR000294-2"/>
    </source>
</evidence>
<reference evidence="12" key="2">
    <citation type="submission" date="2023-01" db="EMBL/GenBank/DDBJ databases">
        <authorList>
            <person name="Uljanovas D."/>
        </authorList>
    </citation>
    <scope>NUCLEOTIDE SEQUENCE</scope>
    <source>
        <strain evidence="12">S41</strain>
    </source>
</reference>
<gene>
    <name evidence="12" type="ORF">PJV93_10455</name>
</gene>
<keyword evidence="4 10" id="KW-0732">Signal</keyword>
<feature type="domain" description="Cytochrome c" evidence="11">
    <location>
        <begin position="202"/>
        <end position="362"/>
    </location>
</feature>
<feature type="binding site" description="covalent" evidence="8">
    <location>
        <position position="222"/>
    </location>
    <ligand>
        <name>heme c</name>
        <dbReference type="ChEBI" id="CHEBI:61717"/>
        <label>2</label>
    </ligand>
</feature>
<feature type="signal peptide" evidence="10">
    <location>
        <begin position="1"/>
        <end position="19"/>
    </location>
</feature>
<feature type="binding site" description="axial binding residue" evidence="9">
    <location>
        <position position="49"/>
    </location>
    <ligand>
        <name>heme c</name>
        <dbReference type="ChEBI" id="CHEBI:61717"/>
        <label>1</label>
    </ligand>
    <ligandPart>
        <name>Fe</name>
        <dbReference type="ChEBI" id="CHEBI:18248"/>
    </ligandPart>
</feature>
<dbReference type="GO" id="GO:0004130">
    <property type="term" value="F:cytochrome-c peroxidase activity"/>
    <property type="evidence" value="ECO:0007669"/>
    <property type="project" value="TreeGrafter"/>
</dbReference>
<dbReference type="GO" id="GO:0020037">
    <property type="term" value="F:heme binding"/>
    <property type="evidence" value="ECO:0007669"/>
    <property type="project" value="InterPro"/>
</dbReference>
<evidence type="ECO:0000313" key="12">
    <source>
        <dbReference type="EMBL" id="MDN5124329.1"/>
    </source>
</evidence>
<sequence length="378" mass="42733">MKNLRLFFIVGLMFSALMAEDMKKEDLGRILFFDVNLSKNRTQSCATCHNPNAGFVDDRDNGVKKMASLGDDGKSLGDRQAPTASYAKFSPTFHFDEKAKKYVGGQFWDGREATLEGQAGGPPLNPVEMGMSDKKAVVDRLKENSLYVDSFKKIFGADIFKNDDKAYEAMTIAIASFERTDEFSPFDSKYDRYLKGEYDLTPLEDLGKSIFFSNNNNSCANCHVLKGEDKEGETFTNYQYHNIGTPANNELRAKNGVKAIDEGLLANLNVSDAAQKGKHKVPTLRNVAVTGPYMHNGVFKDLKTVVEFYDKYNNKDRNIDPETNKPWDEPEVKDNISLQELKANKLTDRKVEALVAFMKLLTDKKYEHLLEEQEKKEK</sequence>
<keyword evidence="3 9" id="KW-0479">Metal-binding</keyword>
<protein>
    <submittedName>
        <fullName evidence="12">C-type cytochrome</fullName>
    </submittedName>
</protein>
<feature type="chain" id="PRO_5044026596" evidence="10">
    <location>
        <begin position="20"/>
        <end position="378"/>
    </location>
</feature>
<evidence type="ECO:0000256" key="8">
    <source>
        <dbReference type="PIRSR" id="PIRSR000294-1"/>
    </source>
</evidence>
<dbReference type="InterPro" id="IPR009056">
    <property type="entry name" value="Cyt_c-like_dom"/>
</dbReference>
<comment type="subcellular location">
    <subcellularLocation>
        <location evidence="1">Periplasm</location>
    </subcellularLocation>
</comment>
<evidence type="ECO:0000256" key="4">
    <source>
        <dbReference type="ARBA" id="ARBA00022729"/>
    </source>
</evidence>
<dbReference type="InterPro" id="IPR026259">
    <property type="entry name" value="MauG/Cytc_peroxidase"/>
</dbReference>
<evidence type="ECO:0000259" key="11">
    <source>
        <dbReference type="PROSITE" id="PS51007"/>
    </source>
</evidence>
<feature type="binding site" description="covalent" evidence="8">
    <location>
        <position position="48"/>
    </location>
    <ligand>
        <name>heme c</name>
        <dbReference type="ChEBI" id="CHEBI:61717"/>
        <label>1</label>
    </ligand>
</feature>
<dbReference type="InterPro" id="IPR036909">
    <property type="entry name" value="Cyt_c-like_dom_sf"/>
</dbReference>
<feature type="domain" description="Cytochrome c" evidence="11">
    <location>
        <begin position="23"/>
        <end position="145"/>
    </location>
</feature>
<keyword evidence="7 9" id="KW-0408">Iron</keyword>
<dbReference type="AlphaFoldDB" id="A0AAW7QD71"/>
<comment type="PTM">
    <text evidence="8">Binds 2 heme groups per subunit.</text>
</comment>
<comment type="cofactor">
    <cofactor evidence="8">
        <name>heme</name>
        <dbReference type="ChEBI" id="CHEBI:30413"/>
    </cofactor>
    <text evidence="8">Binds 2 heme groups.</text>
</comment>
<accession>A0AAW7QD71</accession>
<feature type="binding site" description="covalent" evidence="8">
    <location>
        <position position="219"/>
    </location>
    <ligand>
        <name>heme c</name>
        <dbReference type="ChEBI" id="CHEBI:61717"/>
        <label>2</label>
    </ligand>
</feature>
<dbReference type="Pfam" id="PF03150">
    <property type="entry name" value="CCP_MauG"/>
    <property type="match status" value="1"/>
</dbReference>
<keyword evidence="2 8" id="KW-0349">Heme</keyword>
<evidence type="ECO:0000256" key="6">
    <source>
        <dbReference type="ARBA" id="ARBA00023002"/>
    </source>
</evidence>
<dbReference type="RefSeq" id="WP_237940008.1">
    <property type="nucleotide sequence ID" value="NZ_JAKKOW010000015.1"/>
</dbReference>
<dbReference type="GO" id="GO:0046872">
    <property type="term" value="F:metal ion binding"/>
    <property type="evidence" value="ECO:0007669"/>
    <property type="project" value="UniProtKB-KW"/>
</dbReference>
<dbReference type="Proteomes" id="UP001170364">
    <property type="component" value="Unassembled WGS sequence"/>
</dbReference>
<organism evidence="12 13">
    <name type="scientific">Aliarcobacter butzleri</name>
    <dbReference type="NCBI Taxonomy" id="28197"/>
    <lineage>
        <taxon>Bacteria</taxon>
        <taxon>Pseudomonadati</taxon>
        <taxon>Campylobacterota</taxon>
        <taxon>Epsilonproteobacteria</taxon>
        <taxon>Campylobacterales</taxon>
        <taxon>Arcobacteraceae</taxon>
        <taxon>Aliarcobacter</taxon>
    </lineage>
</organism>